<dbReference type="EMBL" id="KN831799">
    <property type="protein sequence ID" value="KIM37182.1"/>
    <property type="molecule type" value="Genomic_DNA"/>
</dbReference>
<dbReference type="Proteomes" id="UP000053424">
    <property type="component" value="Unassembled WGS sequence"/>
</dbReference>
<reference evidence="1 2" key="1">
    <citation type="submission" date="2014-04" db="EMBL/GenBank/DDBJ databases">
        <authorList>
            <consortium name="DOE Joint Genome Institute"/>
            <person name="Kuo A."/>
            <person name="Gay G."/>
            <person name="Dore J."/>
            <person name="Kohler A."/>
            <person name="Nagy L.G."/>
            <person name="Floudas D."/>
            <person name="Copeland A."/>
            <person name="Barry K.W."/>
            <person name="Cichocki N."/>
            <person name="Veneault-Fourrey C."/>
            <person name="LaButti K."/>
            <person name="Lindquist E.A."/>
            <person name="Lipzen A."/>
            <person name="Lundell T."/>
            <person name="Morin E."/>
            <person name="Murat C."/>
            <person name="Sun H."/>
            <person name="Tunlid A."/>
            <person name="Henrissat B."/>
            <person name="Grigoriev I.V."/>
            <person name="Hibbett D.S."/>
            <person name="Martin F."/>
            <person name="Nordberg H.P."/>
            <person name="Cantor M.N."/>
            <person name="Hua S.X."/>
        </authorList>
    </citation>
    <scope>NUCLEOTIDE SEQUENCE [LARGE SCALE GENOMIC DNA]</scope>
    <source>
        <strain evidence="2">h7</strain>
    </source>
</reference>
<reference evidence="2" key="2">
    <citation type="submission" date="2015-01" db="EMBL/GenBank/DDBJ databases">
        <title>Evolutionary Origins and Diversification of the Mycorrhizal Mutualists.</title>
        <authorList>
            <consortium name="DOE Joint Genome Institute"/>
            <consortium name="Mycorrhizal Genomics Consortium"/>
            <person name="Kohler A."/>
            <person name="Kuo A."/>
            <person name="Nagy L.G."/>
            <person name="Floudas D."/>
            <person name="Copeland A."/>
            <person name="Barry K.W."/>
            <person name="Cichocki N."/>
            <person name="Veneault-Fourrey C."/>
            <person name="LaButti K."/>
            <person name="Lindquist E.A."/>
            <person name="Lipzen A."/>
            <person name="Lundell T."/>
            <person name="Morin E."/>
            <person name="Murat C."/>
            <person name="Riley R."/>
            <person name="Ohm R."/>
            <person name="Sun H."/>
            <person name="Tunlid A."/>
            <person name="Henrissat B."/>
            <person name="Grigoriev I.V."/>
            <person name="Hibbett D.S."/>
            <person name="Martin F."/>
        </authorList>
    </citation>
    <scope>NUCLEOTIDE SEQUENCE [LARGE SCALE GENOMIC DNA]</scope>
    <source>
        <strain evidence="2">h7</strain>
    </source>
</reference>
<organism evidence="1 2">
    <name type="scientific">Hebeloma cylindrosporum</name>
    <dbReference type="NCBI Taxonomy" id="76867"/>
    <lineage>
        <taxon>Eukaryota</taxon>
        <taxon>Fungi</taxon>
        <taxon>Dikarya</taxon>
        <taxon>Basidiomycota</taxon>
        <taxon>Agaricomycotina</taxon>
        <taxon>Agaricomycetes</taxon>
        <taxon>Agaricomycetidae</taxon>
        <taxon>Agaricales</taxon>
        <taxon>Agaricineae</taxon>
        <taxon>Hymenogastraceae</taxon>
        <taxon>Hebeloma</taxon>
    </lineage>
</organism>
<gene>
    <name evidence="1" type="ORF">M413DRAFT_31115</name>
</gene>
<dbReference type="AlphaFoldDB" id="A0A0C2Y855"/>
<name>A0A0C2Y855_HEBCY</name>
<evidence type="ECO:0000313" key="2">
    <source>
        <dbReference type="Proteomes" id="UP000053424"/>
    </source>
</evidence>
<dbReference type="OrthoDB" id="2745898at2759"/>
<dbReference type="HOGENOM" id="CLU_678009_0_0_1"/>
<evidence type="ECO:0000313" key="1">
    <source>
        <dbReference type="EMBL" id="KIM37182.1"/>
    </source>
</evidence>
<evidence type="ECO:0008006" key="3">
    <source>
        <dbReference type="Google" id="ProtNLM"/>
    </source>
</evidence>
<protein>
    <recommendedName>
        <fullName evidence="3">F-box domain-containing protein</fullName>
    </recommendedName>
</protein>
<proteinExistence type="predicted"/>
<accession>A0A0C2Y855</accession>
<sequence length="416" mass="47554">MDVSPIRYPSSPRLPPEVISLVFACLPANNDWATLRSCSVLSRQCLGQSRKILFDKISFRIRIDPKSKQVLINHVSRRIQGLCDMLQRDPETARSVKTLELLDSYPVYNSDWIIRNRNLPRLFKMLVGLRSLTFGCEVGYLQWPVLSPELRGSLYVFFRMPHLESLDLRNIGTIPPHVLITRVRHLHLDSITITLPYPMLVVSDALLPDTALSTLNLRTISTSTSTSAWVIILMHYRTVQSINWRCWEGNSLSTPFPASLDVSFTDPVTADGVSFTNSMDLGLLPCLKKLSIRMSYGKVGRDLTGLREALESITKRSPLEVLELKILFPLHAAPDYSSEIHNHVFWSQLSFTLLRMEYCALSQVRLDLTVHNWMTVRGDRTHNSINGFRKRMKESLRVMLGISTFCFKLQIHAFPR</sequence>
<keyword evidence="2" id="KW-1185">Reference proteome</keyword>